<dbReference type="OrthoDB" id="5559390at2759"/>
<accession>A0A0L0SXB9</accession>
<proteinExistence type="predicted"/>
<organism evidence="2 3">
    <name type="scientific">Allomyces macrogynus (strain ATCC 38327)</name>
    <name type="common">Allomyces javanicus var. macrogynus</name>
    <dbReference type="NCBI Taxonomy" id="578462"/>
    <lineage>
        <taxon>Eukaryota</taxon>
        <taxon>Fungi</taxon>
        <taxon>Fungi incertae sedis</taxon>
        <taxon>Blastocladiomycota</taxon>
        <taxon>Blastocladiomycetes</taxon>
        <taxon>Blastocladiales</taxon>
        <taxon>Blastocladiaceae</taxon>
        <taxon>Allomyces</taxon>
    </lineage>
</organism>
<evidence type="ECO:0000313" key="2">
    <source>
        <dbReference type="EMBL" id="KNE67208.1"/>
    </source>
</evidence>
<evidence type="ECO:0000256" key="1">
    <source>
        <dbReference type="SAM" id="Phobius"/>
    </source>
</evidence>
<name>A0A0L0SXB9_ALLM3</name>
<feature type="transmembrane region" description="Helical" evidence="1">
    <location>
        <begin position="12"/>
        <end position="35"/>
    </location>
</feature>
<reference evidence="3" key="2">
    <citation type="submission" date="2009-11" db="EMBL/GenBank/DDBJ databases">
        <title>The Genome Sequence of Allomyces macrogynus strain ATCC 38327.</title>
        <authorList>
            <consortium name="The Broad Institute Genome Sequencing Platform"/>
            <person name="Russ C."/>
            <person name="Cuomo C."/>
            <person name="Shea T."/>
            <person name="Young S.K."/>
            <person name="Zeng Q."/>
            <person name="Koehrsen M."/>
            <person name="Haas B."/>
            <person name="Borodovsky M."/>
            <person name="Guigo R."/>
            <person name="Alvarado L."/>
            <person name="Berlin A."/>
            <person name="Borenstein D."/>
            <person name="Chen Z."/>
            <person name="Engels R."/>
            <person name="Freedman E."/>
            <person name="Gellesch M."/>
            <person name="Goldberg J."/>
            <person name="Griggs A."/>
            <person name="Gujja S."/>
            <person name="Heiman D."/>
            <person name="Hepburn T."/>
            <person name="Howarth C."/>
            <person name="Jen D."/>
            <person name="Larson L."/>
            <person name="Lewis B."/>
            <person name="Mehta T."/>
            <person name="Park D."/>
            <person name="Pearson M."/>
            <person name="Roberts A."/>
            <person name="Saif S."/>
            <person name="Shenoy N."/>
            <person name="Sisk P."/>
            <person name="Stolte C."/>
            <person name="Sykes S."/>
            <person name="Walk T."/>
            <person name="White J."/>
            <person name="Yandava C."/>
            <person name="Burger G."/>
            <person name="Gray M.W."/>
            <person name="Holland P.W.H."/>
            <person name="King N."/>
            <person name="Lang F.B.F."/>
            <person name="Roger A.J."/>
            <person name="Ruiz-Trillo I."/>
            <person name="Lander E."/>
            <person name="Nusbaum C."/>
        </authorList>
    </citation>
    <scope>NUCLEOTIDE SEQUENCE [LARGE SCALE GENOMIC DNA]</scope>
    <source>
        <strain evidence="3">ATCC 38327</strain>
    </source>
</reference>
<keyword evidence="1" id="KW-1133">Transmembrane helix</keyword>
<evidence type="ECO:0000313" key="3">
    <source>
        <dbReference type="Proteomes" id="UP000054350"/>
    </source>
</evidence>
<protein>
    <submittedName>
        <fullName evidence="2">Uncharacterized protein</fullName>
    </submittedName>
</protein>
<dbReference type="AlphaFoldDB" id="A0A0L0SXB9"/>
<dbReference type="EMBL" id="GG745352">
    <property type="protein sequence ID" value="KNE67208.1"/>
    <property type="molecule type" value="Genomic_DNA"/>
</dbReference>
<reference evidence="2 3" key="1">
    <citation type="submission" date="2009-11" db="EMBL/GenBank/DDBJ databases">
        <title>Annotation of Allomyces macrogynus ATCC 38327.</title>
        <authorList>
            <consortium name="The Broad Institute Genome Sequencing Platform"/>
            <person name="Russ C."/>
            <person name="Cuomo C."/>
            <person name="Burger G."/>
            <person name="Gray M.W."/>
            <person name="Holland P.W.H."/>
            <person name="King N."/>
            <person name="Lang F.B.F."/>
            <person name="Roger A.J."/>
            <person name="Ruiz-Trillo I."/>
            <person name="Young S.K."/>
            <person name="Zeng Q."/>
            <person name="Gargeya S."/>
            <person name="Fitzgerald M."/>
            <person name="Haas B."/>
            <person name="Abouelleil A."/>
            <person name="Alvarado L."/>
            <person name="Arachchi H.M."/>
            <person name="Berlin A."/>
            <person name="Chapman S.B."/>
            <person name="Gearin G."/>
            <person name="Goldberg J."/>
            <person name="Griggs A."/>
            <person name="Gujja S."/>
            <person name="Hansen M."/>
            <person name="Heiman D."/>
            <person name="Howarth C."/>
            <person name="Larimer J."/>
            <person name="Lui A."/>
            <person name="MacDonald P.J.P."/>
            <person name="McCowen C."/>
            <person name="Montmayeur A."/>
            <person name="Murphy C."/>
            <person name="Neiman D."/>
            <person name="Pearson M."/>
            <person name="Priest M."/>
            <person name="Roberts A."/>
            <person name="Saif S."/>
            <person name="Shea T."/>
            <person name="Sisk P."/>
            <person name="Stolte C."/>
            <person name="Sykes S."/>
            <person name="Wortman J."/>
            <person name="Nusbaum C."/>
            <person name="Birren B."/>
        </authorList>
    </citation>
    <scope>NUCLEOTIDE SEQUENCE [LARGE SCALE GENOMIC DNA]</scope>
    <source>
        <strain evidence="2 3">ATCC 38327</strain>
    </source>
</reference>
<sequence length="936" mass="101567">MESEILLGPVEFAVWQTMTRYVAVAIIVRLVYLAVFVRRPGFLLAVELDPASAIASFLRFATRRPSAIRNISELLLAASLLLLALVGVFVNFALSTAFSAYQQNRQVRVVWVRPTNATARPWVPLEQYGQAAPRHAANTILQALIKDKLGNETVWVETVGTLTEAEIMSMQFDNQCSGGDGGAGGEASTRAAGDLDPAVINGTGLVAVRMDTDASQHGTAMLGHKTRLYTVDWSDGASRSTMLLPVPITRLAESAGRLDATTPATVELRRYGVAAVGAFMNSYHMECGLSPTDVDEWIKARTSAPLSLKGLYSVAPDLDPSAARNTSSESRPSRPSMLQYMDYTQVSTMGRQGQESTAGTVTAVLASLDPERASHGEFEFVTFGSLTATTKTSVKVASLVTVSEALVAAGKFSSNRLTTQIALTSINQTCSPSPDAVGSFKVGATIGPTDQVSASGYTVASSRRPFAWAARDAGSGASLCRLDVTGLASTRLIDSNGTQSAATDVRQTMEYLTGAQVCRVVVRNFKSPTDLSSTGSTAMARRGDFVVAAQVVNHHVNYRVRCMEPSVMAGAVEQMQLDPASRTEPRPILTMGLLSRWWGSDSVADNGFADDSRTGWVQIRMDVANFGGLVADGSASYPSWTDPDGPQQYSMNAVQVDKWEVVGSLALAVVLVALGFSRRLPMLYDTVVMQLFLYPHLRRVHDQTRKSLTTAPSVLFEPFYPTSTGHVGRHMLVENLTFKATLVLIEYPAGMDPAAVMSAPRSVDEHPAVAFDVQFVHANQRQVWTPFGSLPLPHRNASSLRPWTSFAHWMASWMHRRPPARAFPRVEAQRGFRRTFGWCGEDGVESTPLSYSPWPADSAVAWGTKDEMALVSPRLTATTMTRPDLYPSVMPVVLLVSNNYSAIKKRMHERLEELNSSAGTRSSILWSNVEVNPSCR</sequence>
<keyword evidence="1" id="KW-0812">Transmembrane</keyword>
<dbReference type="Proteomes" id="UP000054350">
    <property type="component" value="Unassembled WGS sequence"/>
</dbReference>
<keyword evidence="3" id="KW-1185">Reference proteome</keyword>
<keyword evidence="1" id="KW-0472">Membrane</keyword>
<dbReference type="VEuPathDB" id="FungiDB:AMAG_12279"/>
<feature type="transmembrane region" description="Helical" evidence="1">
    <location>
        <begin position="74"/>
        <end position="94"/>
    </location>
</feature>
<gene>
    <name evidence="2" type="ORF">AMAG_12279</name>
</gene>